<reference evidence="1" key="1">
    <citation type="submission" date="2023-03" db="EMBL/GenBank/DDBJ databases">
        <title>Massive genome expansion in bonnet fungi (Mycena s.s.) driven by repeated elements and novel gene families across ecological guilds.</title>
        <authorList>
            <consortium name="Lawrence Berkeley National Laboratory"/>
            <person name="Harder C.B."/>
            <person name="Miyauchi S."/>
            <person name="Viragh M."/>
            <person name="Kuo A."/>
            <person name="Thoen E."/>
            <person name="Andreopoulos B."/>
            <person name="Lu D."/>
            <person name="Skrede I."/>
            <person name="Drula E."/>
            <person name="Henrissat B."/>
            <person name="Morin E."/>
            <person name="Kohler A."/>
            <person name="Barry K."/>
            <person name="LaButti K."/>
            <person name="Morin E."/>
            <person name="Salamov A."/>
            <person name="Lipzen A."/>
            <person name="Mereny Z."/>
            <person name="Hegedus B."/>
            <person name="Baldrian P."/>
            <person name="Stursova M."/>
            <person name="Weitz H."/>
            <person name="Taylor A."/>
            <person name="Grigoriev I.V."/>
            <person name="Nagy L.G."/>
            <person name="Martin F."/>
            <person name="Kauserud H."/>
        </authorList>
    </citation>
    <scope>NUCLEOTIDE SEQUENCE</scope>
    <source>
        <strain evidence="1">CBHHK188m</strain>
    </source>
</reference>
<proteinExistence type="predicted"/>
<keyword evidence="2" id="KW-1185">Reference proteome</keyword>
<dbReference type="SUPFAM" id="SSF52047">
    <property type="entry name" value="RNI-like"/>
    <property type="match status" value="1"/>
</dbReference>
<gene>
    <name evidence="1" type="ORF">DFH07DRAFT_506296</name>
</gene>
<dbReference type="EMBL" id="JARJLG010000069">
    <property type="protein sequence ID" value="KAJ7753956.1"/>
    <property type="molecule type" value="Genomic_DNA"/>
</dbReference>
<protein>
    <recommendedName>
        <fullName evidence="3">F-box domain-containing protein</fullName>
    </recommendedName>
</protein>
<comment type="caution">
    <text evidence="1">The sequence shown here is derived from an EMBL/GenBank/DDBJ whole genome shotgun (WGS) entry which is preliminary data.</text>
</comment>
<dbReference type="Gene3D" id="3.80.10.10">
    <property type="entry name" value="Ribonuclease Inhibitor"/>
    <property type="match status" value="1"/>
</dbReference>
<accession>A0AAD7J427</accession>
<evidence type="ECO:0000313" key="2">
    <source>
        <dbReference type="Proteomes" id="UP001215280"/>
    </source>
</evidence>
<name>A0AAD7J427_9AGAR</name>
<dbReference type="InterPro" id="IPR032675">
    <property type="entry name" value="LRR_dom_sf"/>
</dbReference>
<evidence type="ECO:0008006" key="3">
    <source>
        <dbReference type="Google" id="ProtNLM"/>
    </source>
</evidence>
<evidence type="ECO:0000313" key="1">
    <source>
        <dbReference type="EMBL" id="KAJ7753956.1"/>
    </source>
</evidence>
<sequence>MTPSIALAIDTRQPSVEHPKEISSLPLELVRIVFSLTRTPASEDRKLPSVHTLTRVSQFWRTAAQEFCPELWSELRIFHFRTGQVEMVDEYLRRSNTLPLDISIDVPEDEQPDTFLPIALRIWSVPGRWRTLRISTTAHNFIAIDSNVDLKGAPLLDTLDLSVSDIKLTSDKASFRLAAVPALKSLTLHGITLVGPSFAWQIEVAWQVETLDISCTHAPNLLHRFADPSSLDYAREVTPHLRHLTYHASVPGVSGRFLGPFTQYLSSLTTLTLRKVGDYADTQEGLPLLCGLVATPALEELSLDIAYGRAYRIFTDALSDAQLKFPALRVLRLTSVAHCAFHAALPAAFPALEQLRLRDVDPCSFVRALLSDPDAVLWPHLHTLALESTDYVALRAIAEARIAAGCRLAVLEVDSSPEVVAIAGSALQWLQTNVQGFKHGSCA</sequence>
<dbReference type="AlphaFoldDB" id="A0AAD7J427"/>
<dbReference type="Proteomes" id="UP001215280">
    <property type="component" value="Unassembled WGS sequence"/>
</dbReference>
<organism evidence="1 2">
    <name type="scientific">Mycena maculata</name>
    <dbReference type="NCBI Taxonomy" id="230809"/>
    <lineage>
        <taxon>Eukaryota</taxon>
        <taxon>Fungi</taxon>
        <taxon>Dikarya</taxon>
        <taxon>Basidiomycota</taxon>
        <taxon>Agaricomycotina</taxon>
        <taxon>Agaricomycetes</taxon>
        <taxon>Agaricomycetidae</taxon>
        <taxon>Agaricales</taxon>
        <taxon>Marasmiineae</taxon>
        <taxon>Mycenaceae</taxon>
        <taxon>Mycena</taxon>
    </lineage>
</organism>